<feature type="region of interest" description="Disordered" evidence="1">
    <location>
        <begin position="112"/>
        <end position="133"/>
    </location>
</feature>
<feature type="transmembrane region" description="Helical" evidence="2">
    <location>
        <begin position="56"/>
        <end position="75"/>
    </location>
</feature>
<keyword evidence="2" id="KW-1133">Transmembrane helix</keyword>
<evidence type="ECO:0000313" key="6">
    <source>
        <dbReference type="Proteomes" id="UP000070188"/>
    </source>
</evidence>
<reference evidence="3" key="3">
    <citation type="submission" date="2015-04" db="EMBL/GenBank/DDBJ databases">
        <title>Physiological reanalysis, assessment of diazotrophy, and genome sequences of multiple isolates of Streptomyces thermoautotrophicus.</title>
        <authorList>
            <person name="MacKellar D.C."/>
            <person name="Lieber L."/>
            <person name="Norman J."/>
            <person name="Bolger A."/>
            <person name="Tobin C."/>
            <person name="Murray J.W."/>
            <person name="Woodward J."/>
            <person name="Friesen M."/>
            <person name="Prell J."/>
        </authorList>
    </citation>
    <scope>NUCLEOTIDE SEQUENCE [LARGE SCALE GENOMIC DNA]</scope>
    <source>
        <strain evidence="3">H1</strain>
    </source>
</reference>
<reference evidence="6" key="4">
    <citation type="submission" date="2015-04" db="EMBL/GenBank/DDBJ databases">
        <title>Physiological reanalysis, assessment of diazotrophy, and genome sequences of multiple isolates of Streptomyces thermoautotrophicus.</title>
        <authorList>
            <person name="MacKellar D.C."/>
            <person name="Lieber L."/>
            <person name="Norman J."/>
            <person name="Bolger A."/>
            <person name="Tobin C."/>
            <person name="Murray J.W."/>
            <person name="Chang R."/>
            <person name="Ford T."/>
            <person name="Nguyen P.Q."/>
            <person name="Woodward J."/>
            <person name="Permingeat H."/>
            <person name="Joshi N.S."/>
            <person name="Silver P.A."/>
            <person name="Usadel B."/>
            <person name="Rutherford A.W."/>
            <person name="Friesen M."/>
            <person name="Prell J."/>
        </authorList>
    </citation>
    <scope>NUCLEOTIDE SEQUENCE [LARGE SCALE GENOMIC DNA]</scope>
    <source>
        <strain evidence="6">H1</strain>
    </source>
</reference>
<accession>A0A132NHK6</accession>
<name>A0A132NHK6_9ACTN</name>
<dbReference type="OrthoDB" id="5181921at2"/>
<evidence type="ECO:0000256" key="1">
    <source>
        <dbReference type="SAM" id="MobiDB-lite"/>
    </source>
</evidence>
<keyword evidence="6" id="KW-1185">Reference proteome</keyword>
<reference evidence="5 8" key="1">
    <citation type="submission" date="2015-02" db="EMBL/GenBank/DDBJ databases">
        <title>Physiological reanalysis, assessment of diazotrophy, and genome sequences of multiple isolates of Streptomyces thermoautotrophicus.</title>
        <authorList>
            <person name="MacKellar D.C."/>
            <person name="Lieber L."/>
            <person name="Norman J."/>
            <person name="Bolger A."/>
            <person name="Tobin C."/>
            <person name="Murray J.W."/>
            <person name="Prell J."/>
        </authorList>
    </citation>
    <scope>NUCLEOTIDE SEQUENCE [LARGE SCALE GENOMIC DNA]</scope>
    <source>
        <strain evidence="5 8">UBT1</strain>
    </source>
</reference>
<gene>
    <name evidence="3" type="ORF">LI90_1216</name>
    <name evidence="4" type="ORF">TH66_08780</name>
    <name evidence="5" type="ORF">TR74_11080</name>
</gene>
<keyword evidence="2" id="KW-0812">Transmembrane</keyword>
<dbReference type="Proteomes" id="UP000070188">
    <property type="component" value="Unassembled WGS sequence"/>
</dbReference>
<dbReference type="EMBL" id="JYIK01000869">
    <property type="protein sequence ID" value="KWX09192.1"/>
    <property type="molecule type" value="Genomic_DNA"/>
</dbReference>
<comment type="caution">
    <text evidence="5">The sequence shown here is derived from an EMBL/GenBank/DDBJ whole genome shotgun (WGS) entry which is preliminary data.</text>
</comment>
<dbReference type="AlphaFoldDB" id="A0A132NHK6"/>
<protein>
    <submittedName>
        <fullName evidence="5">Uncharacterized protein</fullName>
    </submittedName>
</protein>
<dbReference type="RefSeq" id="WP_066885208.1">
    <property type="nucleotide sequence ID" value="NZ_JYIJ01000016.1"/>
</dbReference>
<evidence type="ECO:0000256" key="2">
    <source>
        <dbReference type="SAM" id="Phobius"/>
    </source>
</evidence>
<evidence type="ECO:0000313" key="8">
    <source>
        <dbReference type="Proteomes" id="UP000070659"/>
    </source>
</evidence>
<dbReference type="EMBL" id="LAXD01000001">
    <property type="protein sequence ID" value="KWW99580.1"/>
    <property type="molecule type" value="Genomic_DNA"/>
</dbReference>
<sequence length="191" mass="20163">MTERNTVARMMHDLGLAAWFGGSLMGAIGVNGAANDVSDPTDRARVAAAGWARWTPVNMAAIASHLAGGALLTLANRRRLAYQKGVPGMTGAKAGLTGLALALTAYSRAKGRQVEQAGRTPVEGSTEPAEETPQQVARAQQRLRALQWAIPAVTGAIEVMNSYAGEQQRPSQQMRGMLARAGQVLRMRAAT</sequence>
<dbReference type="EMBL" id="JYIJ01000016">
    <property type="protein sequence ID" value="KWX04034.1"/>
    <property type="molecule type" value="Genomic_DNA"/>
</dbReference>
<dbReference type="Proteomes" id="UP000070598">
    <property type="component" value="Unassembled WGS sequence"/>
</dbReference>
<evidence type="ECO:0000313" key="7">
    <source>
        <dbReference type="Proteomes" id="UP000070598"/>
    </source>
</evidence>
<dbReference type="Proteomes" id="UP000070659">
    <property type="component" value="Unassembled WGS sequence"/>
</dbReference>
<keyword evidence="2" id="KW-0472">Membrane</keyword>
<proteinExistence type="predicted"/>
<reference evidence="7" key="2">
    <citation type="submission" date="2015-02" db="EMBL/GenBank/DDBJ databases">
        <title>Physiological reanalysis, assessment of diazotrophy, and genome sequences of multiple isolates of Streptomyces thermoautotrophicus.</title>
        <authorList>
            <person name="MacKellar D.C."/>
            <person name="Lieber L."/>
            <person name="Norman J."/>
            <person name="Bolger A."/>
            <person name="Tobin C."/>
            <person name="Murray J.W."/>
            <person name="Friesen M."/>
            <person name="Prell J."/>
        </authorList>
    </citation>
    <scope>NUCLEOTIDE SEQUENCE [LARGE SCALE GENOMIC DNA]</scope>
    <source>
        <strain evidence="7">UBT1</strain>
    </source>
</reference>
<dbReference type="PATRIC" id="fig|1469144.10.peg.1348"/>
<organism evidence="5 7">
    <name type="scientific">Carbonactinospora thermoautotrophica</name>
    <dbReference type="NCBI Taxonomy" id="1469144"/>
    <lineage>
        <taxon>Bacteria</taxon>
        <taxon>Bacillati</taxon>
        <taxon>Actinomycetota</taxon>
        <taxon>Actinomycetes</taxon>
        <taxon>Kitasatosporales</taxon>
        <taxon>Carbonactinosporaceae</taxon>
        <taxon>Carbonactinospora</taxon>
    </lineage>
</organism>
<evidence type="ECO:0000313" key="4">
    <source>
        <dbReference type="EMBL" id="KWX04034.1"/>
    </source>
</evidence>
<evidence type="ECO:0000313" key="5">
    <source>
        <dbReference type="EMBL" id="KWX09192.1"/>
    </source>
</evidence>
<evidence type="ECO:0000313" key="3">
    <source>
        <dbReference type="EMBL" id="KWW99580.1"/>
    </source>
</evidence>